<dbReference type="EMBL" id="CAJNOW010012788">
    <property type="protein sequence ID" value="CAF1614005.1"/>
    <property type="molecule type" value="Genomic_DNA"/>
</dbReference>
<dbReference type="OrthoDB" id="9989334at2759"/>
<gene>
    <name evidence="2" type="ORF">GIL414_LOCUS14709</name>
    <name evidence="1" type="ORF">KQP761_LOCUS23735</name>
</gene>
<evidence type="ECO:0000313" key="1">
    <source>
        <dbReference type="EMBL" id="CAF1614005.1"/>
    </source>
</evidence>
<organism evidence="1 3">
    <name type="scientific">Rotaria magnacalcarata</name>
    <dbReference type="NCBI Taxonomy" id="392030"/>
    <lineage>
        <taxon>Eukaryota</taxon>
        <taxon>Metazoa</taxon>
        <taxon>Spiralia</taxon>
        <taxon>Gnathifera</taxon>
        <taxon>Rotifera</taxon>
        <taxon>Eurotatoria</taxon>
        <taxon>Bdelloidea</taxon>
        <taxon>Philodinida</taxon>
        <taxon>Philodinidae</taxon>
        <taxon>Rotaria</taxon>
    </lineage>
</organism>
<dbReference type="EMBL" id="CAJOBJ010006290">
    <property type="protein sequence ID" value="CAF4056368.1"/>
    <property type="molecule type" value="Genomic_DNA"/>
</dbReference>
<comment type="caution">
    <text evidence="1">The sequence shown here is derived from an EMBL/GenBank/DDBJ whole genome shotgun (WGS) entry which is preliminary data.</text>
</comment>
<protein>
    <submittedName>
        <fullName evidence="1">Uncharacterized protein</fullName>
    </submittedName>
</protein>
<reference evidence="1" key="1">
    <citation type="submission" date="2021-02" db="EMBL/GenBank/DDBJ databases">
        <authorList>
            <person name="Nowell W R."/>
        </authorList>
    </citation>
    <scope>NUCLEOTIDE SEQUENCE</scope>
</reference>
<name>A0A816BU81_9BILA</name>
<evidence type="ECO:0000313" key="2">
    <source>
        <dbReference type="EMBL" id="CAF4056368.1"/>
    </source>
</evidence>
<proteinExistence type="predicted"/>
<evidence type="ECO:0000313" key="3">
    <source>
        <dbReference type="Proteomes" id="UP000663834"/>
    </source>
</evidence>
<dbReference type="AlphaFoldDB" id="A0A816BU81"/>
<sequence length="257" mass="29692">MLQHSAGLHMNEVISNKSIKSNNRFTDLFIQEGIETEFIEKGLPKLDVDDLKSINDIESYYILLSHEENHEYNDLLKQRLIKIEKEKLTDSGGKEYLCAVIEKCSAVKLMQQNIKGQPDEAVKLKMFKTTTHHIIVKGQYIMKNDDQRRTSFLKSSPNIYLQNVFNITENGSFILVVKNPELKISSQMNPNKSKAVELLQKLKKKMFDFYTWSPAQPEMLDMVDSLLNQFGDEIEESYVEISTTAADVIKYNELDEQ</sequence>
<dbReference type="Proteomes" id="UP000681720">
    <property type="component" value="Unassembled WGS sequence"/>
</dbReference>
<dbReference type="Proteomes" id="UP000663834">
    <property type="component" value="Unassembled WGS sequence"/>
</dbReference>
<accession>A0A816BU81</accession>